<dbReference type="InterPro" id="IPR011044">
    <property type="entry name" value="Quino_amine_DH_bsu"/>
</dbReference>
<evidence type="ECO:0000256" key="1">
    <source>
        <dbReference type="SAM" id="MobiDB-lite"/>
    </source>
</evidence>
<sequence length="437" mass="46994">MASLIIITALALVSLTPWLSMIRFSELSEYKYESTKVSDLGGQDEAKEAELSEPRTGGNGSPSWIVTAKSDYSTDDDEEMDLVPTAHGPLVILNEPRWDKPRSLRGPDGTILASLDPKTGAVRWFRTVRPVVDIPRSNESVRGASEDWQKPDAISVSADGEYVALRLETQPSLSLDDSDSPRWNADHPPKQTILVLSTKTGEVVRTVETHGVVLGQALTNNDLLVQTSSTYRPEGGEITTYSLSSPKASGNSWRSTNWLVGATARGALLSTAPSKAFCNSAICVLATVTVHNPATGTVQQTYDRVMGIFPAGGLLRLPDGQALPAAEDDAAWDAAPREFIDVHSGARIDVSNLLIGTEVAPTGQAWLFHDSDAGDRKAPPPSSWLLVGDHSATPRTEDLDVVTLTLEEQSTEEAHKKGFKDSTVHIERTTLTMGSGG</sequence>
<dbReference type="Gene3D" id="2.130.10.10">
    <property type="entry name" value="YVTN repeat-like/Quinoprotein amine dehydrogenase"/>
    <property type="match status" value="1"/>
</dbReference>
<accession>A0A3S5EM40</accession>
<evidence type="ECO:0000313" key="2">
    <source>
        <dbReference type="EMBL" id="VEG74062.1"/>
    </source>
</evidence>
<dbReference type="Proteomes" id="UP000276899">
    <property type="component" value="Chromosome"/>
</dbReference>
<dbReference type="STRING" id="1278298.GCA_000428685_00204"/>
<name>A0A3S5EM40_9ACTO</name>
<evidence type="ECO:0000313" key="3">
    <source>
        <dbReference type="Proteomes" id="UP000276899"/>
    </source>
</evidence>
<evidence type="ECO:0008006" key="4">
    <source>
        <dbReference type="Google" id="ProtNLM"/>
    </source>
</evidence>
<feature type="region of interest" description="Disordered" evidence="1">
    <location>
        <begin position="38"/>
        <end position="65"/>
    </location>
</feature>
<dbReference type="InterPro" id="IPR015943">
    <property type="entry name" value="WD40/YVTN_repeat-like_dom_sf"/>
</dbReference>
<organism evidence="2 3">
    <name type="scientific">Actinomyces slackii</name>
    <dbReference type="NCBI Taxonomy" id="52774"/>
    <lineage>
        <taxon>Bacteria</taxon>
        <taxon>Bacillati</taxon>
        <taxon>Actinomycetota</taxon>
        <taxon>Actinomycetes</taxon>
        <taxon>Actinomycetales</taxon>
        <taxon>Actinomycetaceae</taxon>
        <taxon>Actinomyces</taxon>
    </lineage>
</organism>
<keyword evidence="3" id="KW-1185">Reference proteome</keyword>
<dbReference type="KEGG" id="asla:NCTC11923_00681"/>
<dbReference type="RefSeq" id="WP_051280959.1">
    <property type="nucleotide sequence ID" value="NZ_CBCRWE010000003.1"/>
</dbReference>
<gene>
    <name evidence="2" type="ORF">NCTC11923_00681</name>
</gene>
<dbReference type="AlphaFoldDB" id="A0A3S5EM40"/>
<proteinExistence type="predicted"/>
<protein>
    <recommendedName>
        <fullName evidence="4">PQQ enzyme repeat</fullName>
    </recommendedName>
</protein>
<feature type="compositionally biased region" description="Basic and acidic residues" evidence="1">
    <location>
        <begin position="44"/>
        <end position="53"/>
    </location>
</feature>
<dbReference type="SUPFAM" id="SSF50969">
    <property type="entry name" value="YVTN repeat-like/Quinoprotein amine dehydrogenase"/>
    <property type="match status" value="1"/>
</dbReference>
<reference evidence="2 3" key="1">
    <citation type="submission" date="2018-12" db="EMBL/GenBank/DDBJ databases">
        <authorList>
            <consortium name="Pathogen Informatics"/>
        </authorList>
    </citation>
    <scope>NUCLEOTIDE SEQUENCE [LARGE SCALE GENOMIC DNA]</scope>
    <source>
        <strain evidence="2 3">NCTC11923</strain>
    </source>
</reference>
<dbReference type="EMBL" id="LR134363">
    <property type="protein sequence ID" value="VEG74062.1"/>
    <property type="molecule type" value="Genomic_DNA"/>
</dbReference>